<sequence length="120" mass="13661">MPMQEDRYGLRYVRYACSAVTDHKDILGCLGIVTLSLIWPVILMEVIGEHLQSFFCEFSSTCVSCVCVCIKNESFQEHGKNESGQFILGSPQEKSEGEEQFTLKVSEWLSARAHKFPRHL</sequence>
<comment type="caution">
    <text evidence="1">The sequence shown here is derived from an EMBL/GenBank/DDBJ whole genome shotgun (WGS) entry which is preliminary data.</text>
</comment>
<keyword evidence="2" id="KW-1185">Reference proteome</keyword>
<gene>
    <name evidence="1" type="ORF">DPX16_14019</name>
</gene>
<proteinExistence type="predicted"/>
<dbReference type="AlphaFoldDB" id="A0A3N0Y8Q0"/>
<protein>
    <submittedName>
        <fullName evidence="1">Uncharacterized protein</fullName>
    </submittedName>
</protein>
<dbReference type="Proteomes" id="UP000281406">
    <property type="component" value="Unassembled WGS sequence"/>
</dbReference>
<accession>A0A3N0Y8Q0</accession>
<dbReference type="EMBL" id="RJVU01049572">
    <property type="protein sequence ID" value="ROL42612.1"/>
    <property type="molecule type" value="Genomic_DNA"/>
</dbReference>
<organism evidence="1 2">
    <name type="scientific">Anabarilius grahami</name>
    <name type="common">Kanglang fish</name>
    <name type="synonym">Barilius grahami</name>
    <dbReference type="NCBI Taxonomy" id="495550"/>
    <lineage>
        <taxon>Eukaryota</taxon>
        <taxon>Metazoa</taxon>
        <taxon>Chordata</taxon>
        <taxon>Craniata</taxon>
        <taxon>Vertebrata</taxon>
        <taxon>Euteleostomi</taxon>
        <taxon>Actinopterygii</taxon>
        <taxon>Neopterygii</taxon>
        <taxon>Teleostei</taxon>
        <taxon>Ostariophysi</taxon>
        <taxon>Cypriniformes</taxon>
        <taxon>Xenocyprididae</taxon>
        <taxon>Xenocypridinae</taxon>
        <taxon>Xenocypridinae incertae sedis</taxon>
        <taxon>Anabarilius</taxon>
    </lineage>
</organism>
<evidence type="ECO:0000313" key="2">
    <source>
        <dbReference type="Proteomes" id="UP000281406"/>
    </source>
</evidence>
<reference evidence="1 2" key="1">
    <citation type="submission" date="2018-10" db="EMBL/GenBank/DDBJ databases">
        <title>Genome assembly for a Yunnan-Guizhou Plateau 3E fish, Anabarilius grahami (Regan), and its evolutionary and genetic applications.</title>
        <authorList>
            <person name="Jiang W."/>
        </authorList>
    </citation>
    <scope>NUCLEOTIDE SEQUENCE [LARGE SCALE GENOMIC DNA]</scope>
    <source>
        <strain evidence="1">AG-KIZ</strain>
        <tissue evidence="1">Muscle</tissue>
    </source>
</reference>
<evidence type="ECO:0000313" key="1">
    <source>
        <dbReference type="EMBL" id="ROL42612.1"/>
    </source>
</evidence>
<name>A0A3N0Y8Q0_ANAGA</name>